<dbReference type="AlphaFoldDB" id="A0A163GXQ3"/>
<dbReference type="EMBL" id="LWMH01000001">
    <property type="protein sequence ID" value="KZS45200.1"/>
    <property type="molecule type" value="Genomic_DNA"/>
</dbReference>
<dbReference type="Proteomes" id="UP000076796">
    <property type="component" value="Unassembled WGS sequence"/>
</dbReference>
<dbReference type="OrthoDB" id="2875117at2"/>
<proteinExistence type="predicted"/>
<name>A0A163GXQ3_9BACL</name>
<evidence type="ECO:0000313" key="1">
    <source>
        <dbReference type="EMBL" id="KZS45200.1"/>
    </source>
</evidence>
<organism evidence="1 2">
    <name type="scientific">Paenibacillus glucanolyticus</name>
    <dbReference type="NCBI Taxonomy" id="59843"/>
    <lineage>
        <taxon>Bacteria</taxon>
        <taxon>Bacillati</taxon>
        <taxon>Bacillota</taxon>
        <taxon>Bacilli</taxon>
        <taxon>Bacillales</taxon>
        <taxon>Paenibacillaceae</taxon>
        <taxon>Paenibacillus</taxon>
    </lineage>
</organism>
<accession>A0A163GXQ3</accession>
<protein>
    <submittedName>
        <fullName evidence="1">Uncharacterized protein</fullName>
    </submittedName>
</protein>
<evidence type="ECO:0000313" key="2">
    <source>
        <dbReference type="Proteomes" id="UP000076796"/>
    </source>
</evidence>
<dbReference type="RefSeq" id="WP_063477683.1">
    <property type="nucleotide sequence ID" value="NZ_CBCSBX010000002.1"/>
</dbReference>
<sequence length="75" mass="8657">MNMTNQQHLQHQTLATISPAVRHGLREAHYLGYQHALTEAVAIGYLMGKGYDYDTAWRTVESWWRPPGTPLPQMY</sequence>
<comment type="caution">
    <text evidence="1">The sequence shown here is derived from an EMBL/GenBank/DDBJ whole genome shotgun (WGS) entry which is preliminary data.</text>
</comment>
<reference evidence="1" key="1">
    <citation type="journal article" date="2016" name="Genome Announc.">
        <title>Draft genomes of two strains of Paenibacillus glucanolyticus with capability to degrade lignocellulose.</title>
        <authorList>
            <person name="Mathews S.L."/>
            <person name="Pawlak J."/>
            <person name="Grunden A.M."/>
        </authorList>
    </citation>
    <scope>NUCLEOTIDE SEQUENCE [LARGE SCALE GENOMIC DNA]</scope>
    <source>
        <strain evidence="1">SLM1</strain>
    </source>
</reference>
<keyword evidence="2" id="KW-1185">Reference proteome</keyword>
<gene>
    <name evidence="1" type="ORF">AWU65_04260</name>
</gene>
<dbReference type="GeneID" id="97553566"/>